<dbReference type="EMBL" id="CP158281">
    <property type="protein sequence ID" value="XBV89573.1"/>
    <property type="molecule type" value="Genomic_DNA"/>
</dbReference>
<dbReference type="KEGG" id="bkr:AAFP32_02240"/>
<keyword evidence="1" id="KW-1133">Transmembrane helix</keyword>
<protein>
    <recommendedName>
        <fullName evidence="3">DUF2530 domain-containing protein</fullName>
    </recommendedName>
</protein>
<keyword evidence="1" id="KW-0472">Membrane</keyword>
<dbReference type="RefSeq" id="WP_350270455.1">
    <property type="nucleotide sequence ID" value="NZ_CP158281.1"/>
</dbReference>
<evidence type="ECO:0008006" key="3">
    <source>
        <dbReference type="Google" id="ProtNLM"/>
    </source>
</evidence>
<evidence type="ECO:0000313" key="2">
    <source>
        <dbReference type="EMBL" id="XBV89573.1"/>
    </source>
</evidence>
<proteinExistence type="predicted"/>
<name>A0AAU7ULU0_9MICO</name>
<gene>
    <name evidence="2" type="ORF">AAFP32_02240</name>
</gene>
<feature type="transmembrane region" description="Helical" evidence="1">
    <location>
        <begin position="32"/>
        <end position="55"/>
    </location>
</feature>
<evidence type="ECO:0000256" key="1">
    <source>
        <dbReference type="SAM" id="Phobius"/>
    </source>
</evidence>
<organism evidence="2">
    <name type="scientific">Brevibacterium koreense</name>
    <dbReference type="NCBI Taxonomy" id="3140787"/>
    <lineage>
        <taxon>Bacteria</taxon>
        <taxon>Bacillati</taxon>
        <taxon>Actinomycetota</taxon>
        <taxon>Actinomycetes</taxon>
        <taxon>Micrococcales</taxon>
        <taxon>Brevibacteriaceae</taxon>
        <taxon>Brevibacterium</taxon>
    </lineage>
</organism>
<accession>A0AAU7ULU0</accession>
<keyword evidence="1" id="KW-0812">Transmembrane</keyword>
<reference evidence="2" key="1">
    <citation type="submission" date="2024-06" db="EMBL/GenBank/DDBJ databases">
        <title>Brevibacterium koreense sp. nov., isolated from jogae-jeotgal, a Korean fermented seafood.</title>
        <authorList>
            <person name="Whon T.W."/>
            <person name="Nam S."/>
            <person name="Kim Y."/>
        </authorList>
    </citation>
    <scope>NUCLEOTIDE SEQUENCE</scope>
    <source>
        <strain evidence="2">CBA3109</strain>
    </source>
</reference>
<dbReference type="AlphaFoldDB" id="A0AAU7ULU0"/>
<sequence>MRIPPKARWIVALLLLAIASQALVFAPGLHSVAAVFWGLSFAFLIGALVIAVIRFRDDRMKQRK</sequence>